<protein>
    <submittedName>
        <fullName evidence="1">Uncharacterized protein</fullName>
    </submittedName>
</protein>
<dbReference type="InterPro" id="IPR009003">
    <property type="entry name" value="Peptidase_S1_PA"/>
</dbReference>
<evidence type="ECO:0000313" key="2">
    <source>
        <dbReference type="Proteomes" id="UP000054321"/>
    </source>
</evidence>
<name>A0A0C3HSE9_OIDMZ</name>
<dbReference type="AlphaFoldDB" id="A0A0C3HSE9"/>
<dbReference type="SUPFAM" id="SSF50494">
    <property type="entry name" value="Trypsin-like serine proteases"/>
    <property type="match status" value="1"/>
</dbReference>
<dbReference type="EMBL" id="KN832871">
    <property type="protein sequence ID" value="KIN05950.1"/>
    <property type="molecule type" value="Genomic_DNA"/>
</dbReference>
<reference evidence="1 2" key="1">
    <citation type="submission" date="2014-04" db="EMBL/GenBank/DDBJ databases">
        <authorList>
            <consortium name="DOE Joint Genome Institute"/>
            <person name="Kuo A."/>
            <person name="Martino E."/>
            <person name="Perotto S."/>
            <person name="Kohler A."/>
            <person name="Nagy L.G."/>
            <person name="Floudas D."/>
            <person name="Copeland A."/>
            <person name="Barry K.W."/>
            <person name="Cichocki N."/>
            <person name="Veneault-Fourrey C."/>
            <person name="LaButti K."/>
            <person name="Lindquist E.A."/>
            <person name="Lipzen A."/>
            <person name="Lundell T."/>
            <person name="Morin E."/>
            <person name="Murat C."/>
            <person name="Sun H."/>
            <person name="Tunlid A."/>
            <person name="Henrissat B."/>
            <person name="Grigoriev I.V."/>
            <person name="Hibbett D.S."/>
            <person name="Martin F."/>
            <person name="Nordberg H.P."/>
            <person name="Cantor M.N."/>
            <person name="Hua S.X."/>
        </authorList>
    </citation>
    <scope>NUCLEOTIDE SEQUENCE [LARGE SCALE GENOMIC DNA]</scope>
    <source>
        <strain evidence="1 2">Zn</strain>
    </source>
</reference>
<evidence type="ECO:0000313" key="1">
    <source>
        <dbReference type="EMBL" id="KIN05950.1"/>
    </source>
</evidence>
<proteinExistence type="predicted"/>
<dbReference type="HOGENOM" id="CLU_463869_0_0_1"/>
<accession>A0A0C3HSE9</accession>
<dbReference type="Proteomes" id="UP000054321">
    <property type="component" value="Unassembled WGS sequence"/>
</dbReference>
<dbReference type="InParanoid" id="A0A0C3HSE9"/>
<dbReference type="OrthoDB" id="3563428at2759"/>
<organism evidence="1 2">
    <name type="scientific">Oidiodendron maius (strain Zn)</name>
    <dbReference type="NCBI Taxonomy" id="913774"/>
    <lineage>
        <taxon>Eukaryota</taxon>
        <taxon>Fungi</taxon>
        <taxon>Dikarya</taxon>
        <taxon>Ascomycota</taxon>
        <taxon>Pezizomycotina</taxon>
        <taxon>Leotiomycetes</taxon>
        <taxon>Leotiomycetes incertae sedis</taxon>
        <taxon>Myxotrichaceae</taxon>
        <taxon>Oidiodendron</taxon>
    </lineage>
</organism>
<gene>
    <name evidence="1" type="ORF">OIDMADRAFT_24307</name>
</gene>
<keyword evidence="2" id="KW-1185">Reference proteome</keyword>
<sequence>MFCHYTPDHLPHSFQHPTRAREARSSGESSALSIFSTYSAVQTATTTPSPLPPALKMATNPAADPTAFEGYYYGLPGCPKLLARSNPQPWMAPSFEVTANSSPRTKTVFVVTHHSLREKLDAGLRDTILGILATMNPRKWISVDYLRIGYEKGVAQNNPVVTLITVDKDEVPLAEAQRVVDAIAEECKKVDLPDVEVEVMEGQRSTSASADQEYDDMAFDNPSANQPILDPTLYPLIGSSIAISRKEKVLTGRGTLGGYVLVDGVIMGLTNHQVAFGDSRLEAFPTAGEEISRASYHFMQPAEGDLEERKDDHEIRLQTLKDFQAAKNSTAYNSEMSSISTSLAKLELWTLEKCVLGTVWRSSGIRAREGIENRRFRLDWALIWLDNPERFSEPDGFVNEIPDYASYYRTKKQRYFPTAMKAAGVDKKMVQMPNYLKRHLTLEETLYKQDTTEEEDKKFVVWKFGRSTHFTFGILSTIHSNYLSTSGIVTDELAIVPHDSMVAEYGFSGKGDSGSLVWDSDGYVSGLLWGGPVNSVATYITPMEYVLEDIRQVCGAKDVKLVIRKEDETNVEFGPPERQPRALQDWRVMFERGY</sequence>
<reference evidence="2" key="2">
    <citation type="submission" date="2015-01" db="EMBL/GenBank/DDBJ databases">
        <title>Evolutionary Origins and Diversification of the Mycorrhizal Mutualists.</title>
        <authorList>
            <consortium name="DOE Joint Genome Institute"/>
            <consortium name="Mycorrhizal Genomics Consortium"/>
            <person name="Kohler A."/>
            <person name="Kuo A."/>
            <person name="Nagy L.G."/>
            <person name="Floudas D."/>
            <person name="Copeland A."/>
            <person name="Barry K.W."/>
            <person name="Cichocki N."/>
            <person name="Veneault-Fourrey C."/>
            <person name="LaButti K."/>
            <person name="Lindquist E.A."/>
            <person name="Lipzen A."/>
            <person name="Lundell T."/>
            <person name="Morin E."/>
            <person name="Murat C."/>
            <person name="Riley R."/>
            <person name="Ohm R."/>
            <person name="Sun H."/>
            <person name="Tunlid A."/>
            <person name="Henrissat B."/>
            <person name="Grigoriev I.V."/>
            <person name="Hibbett D.S."/>
            <person name="Martin F."/>
        </authorList>
    </citation>
    <scope>NUCLEOTIDE SEQUENCE [LARGE SCALE GENOMIC DNA]</scope>
    <source>
        <strain evidence="2">Zn</strain>
    </source>
</reference>
<dbReference type="STRING" id="913774.A0A0C3HSE9"/>